<gene>
    <name evidence="9" type="primary">atp8</name>
</gene>
<dbReference type="Pfam" id="PF02326">
    <property type="entry name" value="YMF19"/>
    <property type="match status" value="1"/>
</dbReference>
<evidence type="ECO:0000259" key="8">
    <source>
        <dbReference type="Pfam" id="PF02326"/>
    </source>
</evidence>
<keyword evidence="5 7" id="KW-0472">Membrane</keyword>
<dbReference type="EMBL" id="MG787094">
    <property type="protein sequence ID" value="AVK39484.1"/>
    <property type="molecule type" value="Genomic_DNA"/>
</dbReference>
<organism evidence="9">
    <name type="scientific">Montagnia macrospora</name>
    <dbReference type="NCBI Taxonomy" id="2662032"/>
    <lineage>
        <taxon>Eukaryota</taxon>
        <taxon>Rhodophyta</taxon>
        <taxon>Florideophyceae</taxon>
        <taxon>Nemaliophycidae</taxon>
        <taxon>Batrachospermales</taxon>
        <taxon>Batrachospermaceae</taxon>
        <taxon>Montagnia</taxon>
    </lineage>
</organism>
<evidence type="ECO:0000256" key="7">
    <source>
        <dbReference type="SAM" id="Phobius"/>
    </source>
</evidence>
<evidence type="ECO:0000313" key="9">
    <source>
        <dbReference type="EMBL" id="AVK39484.1"/>
    </source>
</evidence>
<proteinExistence type="predicted"/>
<protein>
    <submittedName>
        <fullName evidence="9">ATP synthase F0 subunit 8</fullName>
    </submittedName>
</protein>
<dbReference type="InterPro" id="IPR003319">
    <property type="entry name" value="YMF19-like_N"/>
</dbReference>
<evidence type="ECO:0000256" key="2">
    <source>
        <dbReference type="ARBA" id="ARBA00022692"/>
    </source>
</evidence>
<reference evidence="9" key="1">
    <citation type="journal article" date="2018" name="Mitochondrial DNA Part B Resour">
        <title>Complete mitochondrial genomes of six species of the freshwater red algal order Batrachospermales (Rhodophyta).</title>
        <authorList>
            <person name="Paiano M.O."/>
            <person name="Del Cortona A."/>
            <person name="Costa J.F."/>
            <person name="Liu S.-L."/>
            <person name="Verbruggen H."/>
            <person name="De Clerck O."/>
            <person name="Necchi O."/>
        </authorList>
    </citation>
    <scope>NUCLEOTIDE SEQUENCE</scope>
    <source>
        <strain evidence="9">J.0232</strain>
    </source>
</reference>
<dbReference type="GO" id="GO:0031966">
    <property type="term" value="C:mitochondrial membrane"/>
    <property type="evidence" value="ECO:0007669"/>
    <property type="project" value="UniProtKB-SubCell"/>
</dbReference>
<keyword evidence="3 7" id="KW-1133">Transmembrane helix</keyword>
<evidence type="ECO:0000256" key="6">
    <source>
        <dbReference type="ARBA" id="ARBA00023310"/>
    </source>
</evidence>
<accession>A0A343UXS7</accession>
<feature type="domain" description="ATP synthase YMF19-like N-terminal" evidence="8">
    <location>
        <begin position="2"/>
        <end position="66"/>
    </location>
</feature>
<feature type="transmembrane region" description="Helical" evidence="7">
    <location>
        <begin position="6"/>
        <end position="32"/>
    </location>
</feature>
<dbReference type="AlphaFoldDB" id="A0A343UXS7"/>
<geneLocation type="mitochondrion" evidence="9"/>
<dbReference type="RefSeq" id="YP_009515517.1">
    <property type="nucleotide sequence ID" value="NC_039404.1"/>
</dbReference>
<keyword evidence="6" id="KW-0066">ATP synthesis</keyword>
<dbReference type="GeneID" id="38089303"/>
<comment type="subcellular location">
    <subcellularLocation>
        <location evidence="1">Mitochondrion membrane</location>
    </subcellularLocation>
</comment>
<dbReference type="GO" id="GO:0006754">
    <property type="term" value="P:ATP biosynthetic process"/>
    <property type="evidence" value="ECO:0007669"/>
    <property type="project" value="UniProtKB-KW"/>
</dbReference>
<sequence>MPQLDFLIIFPQIFWMCVIFSSFYFLLTFVFLPKLILSLKLRQFILEENSRKVNAEVIEPSSKKTDSHFGLELKIRSLETNFENIKDLLESNVLFPSRNFDSKVTKATRFTMLFCDSLILKNIAFFPKVFK</sequence>
<keyword evidence="2 7" id="KW-0812">Transmembrane</keyword>
<reference evidence="9" key="2">
    <citation type="submission" date="2018-01" db="EMBL/GenBank/DDBJ databases">
        <authorList>
            <person name="Gaut B.S."/>
            <person name="Morton B.R."/>
            <person name="Clegg M.T."/>
            <person name="Duvall M.R."/>
        </authorList>
    </citation>
    <scope>NUCLEOTIDE SEQUENCE</scope>
    <source>
        <strain evidence="9">J.0232</strain>
    </source>
</reference>
<evidence type="ECO:0000256" key="3">
    <source>
        <dbReference type="ARBA" id="ARBA00022989"/>
    </source>
</evidence>
<keyword evidence="4 9" id="KW-0496">Mitochondrion</keyword>
<evidence type="ECO:0000256" key="1">
    <source>
        <dbReference type="ARBA" id="ARBA00004325"/>
    </source>
</evidence>
<evidence type="ECO:0000256" key="5">
    <source>
        <dbReference type="ARBA" id="ARBA00023136"/>
    </source>
</evidence>
<evidence type="ECO:0000256" key="4">
    <source>
        <dbReference type="ARBA" id="ARBA00023128"/>
    </source>
</evidence>
<name>A0A343UXS7_9FLOR</name>